<dbReference type="EMBL" id="JPZO01000016">
    <property type="protein sequence ID" value="KFZ32521.1"/>
    <property type="molecule type" value="Genomic_DNA"/>
</dbReference>
<sequence length="106" mass="12950">MHWHIYYILCERRDEYDKGGEKRLRMQIIQLLDECDGCKYKTDRQAVTTVCKRCSIGKRLLKLGEKFKRRKVVARTLWNEEEERFLVENYDKMTYQNIANRLGRTR</sequence>
<evidence type="ECO:0000313" key="1">
    <source>
        <dbReference type="EMBL" id="KFZ32521.1"/>
    </source>
</evidence>
<dbReference type="AlphaFoldDB" id="A0A094JIY6"/>
<proteinExistence type="predicted"/>
<protein>
    <recommendedName>
        <fullName evidence="2">Zinc-finger domain-containing protein</fullName>
    </recommendedName>
</protein>
<reference evidence="1" key="1">
    <citation type="submission" date="2014-08" db="EMBL/GenBank/DDBJ databases">
        <title>Fullgenome sequencing of Anoxybacillus sp.25 isolate from Garga hot-spring Russia.</title>
        <authorList>
            <person name="Rozanov A.S."/>
            <person name="Kotenko A.V."/>
            <person name="Malup T.K."/>
            <person name="Peltek S.E."/>
        </authorList>
    </citation>
    <scope>NUCLEOTIDE SEQUENCE [LARGE SCALE GENOMIC DNA]</scope>
    <source>
        <strain evidence="1">25</strain>
    </source>
</reference>
<gene>
    <name evidence="1" type="ORF">JS44_03415</name>
</gene>
<evidence type="ECO:0008006" key="2">
    <source>
        <dbReference type="Google" id="ProtNLM"/>
    </source>
</evidence>
<name>A0A094JIY6_9BACL</name>
<accession>A0A094JIY6</accession>
<organism evidence="1">
    <name type="scientific">Anoxybacillus flavithermus</name>
    <dbReference type="NCBI Taxonomy" id="33934"/>
    <lineage>
        <taxon>Bacteria</taxon>
        <taxon>Bacillati</taxon>
        <taxon>Bacillota</taxon>
        <taxon>Bacilli</taxon>
        <taxon>Bacillales</taxon>
        <taxon>Anoxybacillaceae</taxon>
        <taxon>Anoxybacillus</taxon>
    </lineage>
</organism>
<comment type="caution">
    <text evidence="1">The sequence shown here is derived from an EMBL/GenBank/DDBJ whole genome shotgun (WGS) entry which is preliminary data.</text>
</comment>